<sequence length="59" mass="6715">MKNKLYIAYILGTIIGFLMFAFSINYVESKSLLIIVGIVGMSVMMYCIAKVFNFQNHKS</sequence>
<organism evidence="2 3">
    <name type="scientific">Clostridium malenominatum</name>
    <dbReference type="NCBI Taxonomy" id="1539"/>
    <lineage>
        <taxon>Bacteria</taxon>
        <taxon>Bacillati</taxon>
        <taxon>Bacillota</taxon>
        <taxon>Clostridia</taxon>
        <taxon>Eubacteriales</taxon>
        <taxon>Clostridiaceae</taxon>
        <taxon>Clostridium</taxon>
    </lineage>
</organism>
<proteinExistence type="predicted"/>
<accession>A0ABN1J6S8</accession>
<evidence type="ECO:0000313" key="3">
    <source>
        <dbReference type="Proteomes" id="UP001500339"/>
    </source>
</evidence>
<comment type="caution">
    <text evidence="2">The sequence shown here is derived from an EMBL/GenBank/DDBJ whole genome shotgun (WGS) entry which is preliminary data.</text>
</comment>
<keyword evidence="1" id="KW-1133">Transmembrane helix</keyword>
<dbReference type="Proteomes" id="UP001500339">
    <property type="component" value="Unassembled WGS sequence"/>
</dbReference>
<evidence type="ECO:0000313" key="2">
    <source>
        <dbReference type="EMBL" id="GAA0730441.1"/>
    </source>
</evidence>
<feature type="transmembrane region" description="Helical" evidence="1">
    <location>
        <begin position="7"/>
        <end position="26"/>
    </location>
</feature>
<gene>
    <name evidence="2" type="ORF">GCM10008905_31750</name>
</gene>
<dbReference type="EMBL" id="BAAACF010000012">
    <property type="protein sequence ID" value="GAA0730441.1"/>
    <property type="molecule type" value="Genomic_DNA"/>
</dbReference>
<protein>
    <submittedName>
        <fullName evidence="2">Uncharacterized protein</fullName>
    </submittedName>
</protein>
<evidence type="ECO:0000256" key="1">
    <source>
        <dbReference type="SAM" id="Phobius"/>
    </source>
</evidence>
<keyword evidence="3" id="KW-1185">Reference proteome</keyword>
<name>A0ABN1J6S8_9CLOT</name>
<keyword evidence="1" id="KW-0472">Membrane</keyword>
<dbReference type="RefSeq" id="WP_343771283.1">
    <property type="nucleotide sequence ID" value="NZ_BAAACF010000012.1"/>
</dbReference>
<feature type="transmembrane region" description="Helical" evidence="1">
    <location>
        <begin position="32"/>
        <end position="52"/>
    </location>
</feature>
<keyword evidence="1" id="KW-0812">Transmembrane</keyword>
<reference evidence="2 3" key="1">
    <citation type="journal article" date="2019" name="Int. J. Syst. Evol. Microbiol.">
        <title>The Global Catalogue of Microorganisms (GCM) 10K type strain sequencing project: providing services to taxonomists for standard genome sequencing and annotation.</title>
        <authorList>
            <consortium name="The Broad Institute Genomics Platform"/>
            <consortium name="The Broad Institute Genome Sequencing Center for Infectious Disease"/>
            <person name="Wu L."/>
            <person name="Ma J."/>
        </authorList>
    </citation>
    <scope>NUCLEOTIDE SEQUENCE [LARGE SCALE GENOMIC DNA]</scope>
    <source>
        <strain evidence="2 3">JCM 1405</strain>
    </source>
</reference>